<dbReference type="Pfam" id="PF02831">
    <property type="entry name" value="gpW"/>
    <property type="match status" value="1"/>
</dbReference>
<protein>
    <submittedName>
        <fullName evidence="1">Phage tail protein</fullName>
    </submittedName>
</protein>
<dbReference type="OrthoDB" id="7364723at2"/>
<sequence>MTDVATLQGRLADLEATKHALMTGKSVASVSHDGKAVTYSRADLAQLNAAILEIRAQLGLTRRRAFGVTF</sequence>
<evidence type="ECO:0000313" key="1">
    <source>
        <dbReference type="EMBL" id="MQX37887.1"/>
    </source>
</evidence>
<evidence type="ECO:0000313" key="2">
    <source>
        <dbReference type="Proteomes" id="UP000434582"/>
    </source>
</evidence>
<dbReference type="AlphaFoldDB" id="A0A7X1ZGF1"/>
<dbReference type="GO" id="GO:0019058">
    <property type="term" value="P:viral life cycle"/>
    <property type="evidence" value="ECO:0007669"/>
    <property type="project" value="InterPro"/>
</dbReference>
<name>A0A7X1ZGF1_9PROT</name>
<proteinExistence type="predicted"/>
<dbReference type="InterPro" id="IPR036626">
    <property type="entry name" value="GpW_sf"/>
</dbReference>
<comment type="caution">
    <text evidence="1">The sequence shown here is derived from an EMBL/GenBank/DDBJ whole genome shotgun (WGS) entry which is preliminary data.</text>
</comment>
<organism evidence="1 2">
    <name type="scientific">Roseospira navarrensis</name>
    <dbReference type="NCBI Taxonomy" id="140058"/>
    <lineage>
        <taxon>Bacteria</taxon>
        <taxon>Pseudomonadati</taxon>
        <taxon>Pseudomonadota</taxon>
        <taxon>Alphaproteobacteria</taxon>
        <taxon>Rhodospirillales</taxon>
        <taxon>Rhodospirillaceae</taxon>
        <taxon>Roseospira</taxon>
    </lineage>
</organism>
<dbReference type="InterPro" id="IPR004174">
    <property type="entry name" value="GpW"/>
</dbReference>
<dbReference type="RefSeq" id="WP_153345818.1">
    <property type="nucleotide sequence ID" value="NZ_WIVE01000059.1"/>
</dbReference>
<gene>
    <name evidence="1" type="ORF">GHC57_15305</name>
</gene>
<accession>A0A7X1ZGF1</accession>
<keyword evidence="2" id="KW-1185">Reference proteome</keyword>
<dbReference type="Proteomes" id="UP000434582">
    <property type="component" value="Unassembled WGS sequence"/>
</dbReference>
<reference evidence="1 2" key="1">
    <citation type="submission" date="2019-10" db="EMBL/GenBank/DDBJ databases">
        <title>Draft whole-genome sequence of the purple nonsulfur photosynthetic bacterium Roseospira navarrensis DSM 15114.</title>
        <authorList>
            <person name="Kyndt J.A."/>
            <person name="Meyer T.E."/>
        </authorList>
    </citation>
    <scope>NUCLEOTIDE SEQUENCE [LARGE SCALE GENOMIC DNA]</scope>
    <source>
        <strain evidence="1 2">DSM 15114</strain>
    </source>
</reference>
<dbReference type="Gene3D" id="3.30.1580.10">
    <property type="entry name" value="Head-to-tail joining protein W"/>
    <property type="match status" value="1"/>
</dbReference>
<dbReference type="SUPFAM" id="SSF64210">
    <property type="entry name" value="Head-to-tail joining protein W, gpW"/>
    <property type="match status" value="1"/>
</dbReference>
<dbReference type="EMBL" id="WIVE01000059">
    <property type="protein sequence ID" value="MQX37887.1"/>
    <property type="molecule type" value="Genomic_DNA"/>
</dbReference>